<keyword evidence="1" id="KW-0812">Transmembrane</keyword>
<proteinExistence type="predicted"/>
<keyword evidence="3" id="KW-1185">Reference proteome</keyword>
<dbReference type="Proteomes" id="UP000499080">
    <property type="component" value="Unassembled WGS sequence"/>
</dbReference>
<dbReference type="EMBL" id="BGPR01012255">
    <property type="protein sequence ID" value="GBN55289.1"/>
    <property type="molecule type" value="Genomic_DNA"/>
</dbReference>
<name>A0A4Y2PVN4_ARAVE</name>
<reference evidence="2 3" key="1">
    <citation type="journal article" date="2019" name="Sci. Rep.">
        <title>Orb-weaving spider Araneus ventricosus genome elucidates the spidroin gene catalogue.</title>
        <authorList>
            <person name="Kono N."/>
            <person name="Nakamura H."/>
            <person name="Ohtoshi R."/>
            <person name="Moran D.A.P."/>
            <person name="Shinohara A."/>
            <person name="Yoshida Y."/>
            <person name="Fujiwara M."/>
            <person name="Mori M."/>
            <person name="Tomita M."/>
            <person name="Arakawa K."/>
        </authorList>
    </citation>
    <scope>NUCLEOTIDE SEQUENCE [LARGE SCALE GENOMIC DNA]</scope>
</reference>
<feature type="transmembrane region" description="Helical" evidence="1">
    <location>
        <begin position="92"/>
        <end position="110"/>
    </location>
</feature>
<evidence type="ECO:0008006" key="4">
    <source>
        <dbReference type="Google" id="ProtNLM"/>
    </source>
</evidence>
<sequence>MKLLIVPDRRKVISASENYRRSGKEFLKSFSPILLLFYINGVDLSLYPWRVSNKNEKKIHFSVFIQIGCMSALAFPTVCQLLWVLILPMKKMEGPLLLVFVIQVSSYYFIRRSRNQIGQILKILNRISNQLQCNTDYRKRKTAICVFCIVMYSLIIAYLYTYFCSEQRIIYQEYLKNYTLFSGFSKLSPNCLPLLRDFAVSCYALGNSIYLIGTTACYTFLCVQMRCLFLHIANQIQFVKREESAYLLLHAYDDLADVLSDLDNIFSYSVFVLVVSSMAGLFRSIYSLIFLQQTHFEFSIPHWFSGIYFSIVLLSVIFSASETVQAGKLARELIVSSPGVFPFRYMELKKMVRRKNLKREIVLTLWKTYTIDRSLLFSALGTLVSYGILIATLGNVQS</sequence>
<feature type="transmembrane region" description="Helical" evidence="1">
    <location>
        <begin position="144"/>
        <end position="163"/>
    </location>
</feature>
<dbReference type="AlphaFoldDB" id="A0A4Y2PVN4"/>
<gene>
    <name evidence="2" type="ORF">AVEN_28735_1</name>
</gene>
<protein>
    <recommendedName>
        <fullName evidence="4">Gustatory receptor</fullName>
    </recommendedName>
</protein>
<feature type="transmembrane region" description="Helical" evidence="1">
    <location>
        <begin position="265"/>
        <end position="291"/>
    </location>
</feature>
<organism evidence="2 3">
    <name type="scientific">Araneus ventricosus</name>
    <name type="common">Orbweaver spider</name>
    <name type="synonym">Epeira ventricosa</name>
    <dbReference type="NCBI Taxonomy" id="182803"/>
    <lineage>
        <taxon>Eukaryota</taxon>
        <taxon>Metazoa</taxon>
        <taxon>Ecdysozoa</taxon>
        <taxon>Arthropoda</taxon>
        <taxon>Chelicerata</taxon>
        <taxon>Arachnida</taxon>
        <taxon>Araneae</taxon>
        <taxon>Araneomorphae</taxon>
        <taxon>Entelegynae</taxon>
        <taxon>Araneoidea</taxon>
        <taxon>Araneidae</taxon>
        <taxon>Araneus</taxon>
    </lineage>
</organism>
<evidence type="ECO:0000313" key="2">
    <source>
        <dbReference type="EMBL" id="GBN55289.1"/>
    </source>
</evidence>
<feature type="transmembrane region" description="Helical" evidence="1">
    <location>
        <begin position="303"/>
        <end position="321"/>
    </location>
</feature>
<accession>A0A4Y2PVN4</accession>
<feature type="transmembrane region" description="Helical" evidence="1">
    <location>
        <begin position="375"/>
        <end position="396"/>
    </location>
</feature>
<keyword evidence="1" id="KW-0472">Membrane</keyword>
<dbReference type="OrthoDB" id="6430265at2759"/>
<feature type="transmembrane region" description="Helical" evidence="1">
    <location>
        <begin position="61"/>
        <end position="86"/>
    </location>
</feature>
<evidence type="ECO:0000256" key="1">
    <source>
        <dbReference type="SAM" id="Phobius"/>
    </source>
</evidence>
<keyword evidence="1" id="KW-1133">Transmembrane helix</keyword>
<comment type="caution">
    <text evidence="2">The sequence shown here is derived from an EMBL/GenBank/DDBJ whole genome shotgun (WGS) entry which is preliminary data.</text>
</comment>
<evidence type="ECO:0000313" key="3">
    <source>
        <dbReference type="Proteomes" id="UP000499080"/>
    </source>
</evidence>